<evidence type="ECO:0000313" key="2">
    <source>
        <dbReference type="Proteomes" id="UP000653305"/>
    </source>
</evidence>
<keyword evidence="2" id="KW-1185">Reference proteome</keyword>
<evidence type="ECO:0000313" key="1">
    <source>
        <dbReference type="EMBL" id="GFQ04651.1"/>
    </source>
</evidence>
<reference evidence="1" key="1">
    <citation type="submission" date="2020-07" db="EMBL/GenBank/DDBJ databases">
        <title>Ethylene signaling mediates host invasion by parasitic plants.</title>
        <authorList>
            <person name="Yoshida S."/>
        </authorList>
    </citation>
    <scope>NUCLEOTIDE SEQUENCE</scope>
    <source>
        <strain evidence="1">Okayama</strain>
    </source>
</reference>
<proteinExistence type="predicted"/>
<accession>A0A830CXL1</accession>
<gene>
    <name evidence="1" type="ORF">PHJA_002609100</name>
</gene>
<comment type="caution">
    <text evidence="1">The sequence shown here is derived from an EMBL/GenBank/DDBJ whole genome shotgun (WGS) entry which is preliminary data.</text>
</comment>
<sequence length="52" mass="5865">MILSIFLISSQEISGLFFYKIVLNFICGNFDRISTLVGGRSHESDFLGTYLT</sequence>
<protein>
    <submittedName>
        <fullName evidence="1">Protein ycf2</fullName>
    </submittedName>
</protein>
<dbReference type="EMBL" id="BMAC01000963">
    <property type="protein sequence ID" value="GFQ04651.1"/>
    <property type="molecule type" value="Genomic_DNA"/>
</dbReference>
<dbReference type="AlphaFoldDB" id="A0A830CXL1"/>
<organism evidence="1 2">
    <name type="scientific">Phtheirospermum japonicum</name>
    <dbReference type="NCBI Taxonomy" id="374723"/>
    <lineage>
        <taxon>Eukaryota</taxon>
        <taxon>Viridiplantae</taxon>
        <taxon>Streptophyta</taxon>
        <taxon>Embryophyta</taxon>
        <taxon>Tracheophyta</taxon>
        <taxon>Spermatophyta</taxon>
        <taxon>Magnoliopsida</taxon>
        <taxon>eudicotyledons</taxon>
        <taxon>Gunneridae</taxon>
        <taxon>Pentapetalae</taxon>
        <taxon>asterids</taxon>
        <taxon>lamiids</taxon>
        <taxon>Lamiales</taxon>
        <taxon>Orobanchaceae</taxon>
        <taxon>Orobanchaceae incertae sedis</taxon>
        <taxon>Phtheirospermum</taxon>
    </lineage>
</organism>
<name>A0A830CXL1_9LAMI</name>
<dbReference type="Proteomes" id="UP000653305">
    <property type="component" value="Unassembled WGS sequence"/>
</dbReference>